<accession>A0A8T1U4K4</accession>
<sequence length="154" mass="17433">MSAQVNLSKIPNLSQSSITVKQFPMVLAFTCTTEMLQGKTCKMVSSCHVLRGQEKPHQTLYVALSRSKTLANLTLTEWVTLGYIAKFKPDPRAAVEVARLISIIRKPSYMPGDQRACFRLWLSTQQLGPSYILTLIQNIHYFDVLHSYILSNVR</sequence>
<name>A0A8T1U4K4_9STRA</name>
<reference evidence="1" key="1">
    <citation type="submission" date="2021-01" db="EMBL/GenBank/DDBJ databases">
        <title>Phytophthora aleatoria, a newly-described species from Pinus radiata is distinct from Phytophthora cactorum isolates based on comparative genomics.</title>
        <authorList>
            <person name="Mcdougal R."/>
            <person name="Panda P."/>
            <person name="Williams N."/>
            <person name="Studholme D.J."/>
        </authorList>
    </citation>
    <scope>NUCLEOTIDE SEQUENCE</scope>
    <source>
        <strain evidence="1">NZFS 3830</strain>
    </source>
</reference>
<evidence type="ECO:0000313" key="1">
    <source>
        <dbReference type="EMBL" id="KAG6953520.1"/>
    </source>
</evidence>
<evidence type="ECO:0000313" key="2">
    <source>
        <dbReference type="Proteomes" id="UP000688947"/>
    </source>
</evidence>
<gene>
    <name evidence="1" type="ORF">JG687_00012348</name>
</gene>
<dbReference type="EMBL" id="JAENGZ010000819">
    <property type="protein sequence ID" value="KAG6953520.1"/>
    <property type="molecule type" value="Genomic_DNA"/>
</dbReference>
<dbReference type="Proteomes" id="UP000688947">
    <property type="component" value="Unassembled WGS sequence"/>
</dbReference>
<organism evidence="1 2">
    <name type="scientific">Phytophthora cactorum</name>
    <dbReference type="NCBI Taxonomy" id="29920"/>
    <lineage>
        <taxon>Eukaryota</taxon>
        <taxon>Sar</taxon>
        <taxon>Stramenopiles</taxon>
        <taxon>Oomycota</taxon>
        <taxon>Peronosporomycetes</taxon>
        <taxon>Peronosporales</taxon>
        <taxon>Peronosporaceae</taxon>
        <taxon>Phytophthora</taxon>
    </lineage>
</organism>
<dbReference type="OrthoDB" id="127383at2759"/>
<comment type="caution">
    <text evidence="1">The sequence shown here is derived from an EMBL/GenBank/DDBJ whole genome shotgun (WGS) entry which is preliminary data.</text>
</comment>
<dbReference type="AlphaFoldDB" id="A0A8T1U4K4"/>
<protein>
    <recommendedName>
        <fullName evidence="3">P-loop containing nucleoside triphosphate hydrolase</fullName>
    </recommendedName>
</protein>
<proteinExistence type="predicted"/>
<evidence type="ECO:0008006" key="3">
    <source>
        <dbReference type="Google" id="ProtNLM"/>
    </source>
</evidence>